<organism evidence="2 3">
    <name type="scientific">Eiseniibacteriota bacterium</name>
    <dbReference type="NCBI Taxonomy" id="2212470"/>
    <lineage>
        <taxon>Bacteria</taxon>
        <taxon>Candidatus Eiseniibacteriota</taxon>
    </lineage>
</organism>
<dbReference type="AlphaFoldDB" id="A0A948W6V1"/>
<dbReference type="EMBL" id="JAHJDP010000042">
    <property type="protein sequence ID" value="MBU2691016.1"/>
    <property type="molecule type" value="Genomic_DNA"/>
</dbReference>
<gene>
    <name evidence="2" type="ORF">KJ970_08805</name>
</gene>
<dbReference type="Pfam" id="PF13860">
    <property type="entry name" value="FlgD_ig"/>
    <property type="match status" value="1"/>
</dbReference>
<protein>
    <submittedName>
        <fullName evidence="2">T9SS type A sorting domain-containing protein</fullName>
    </submittedName>
</protein>
<dbReference type="InterPro" id="IPR011047">
    <property type="entry name" value="Quinoprotein_ADH-like_sf"/>
</dbReference>
<dbReference type="InterPro" id="IPR025965">
    <property type="entry name" value="FlgD/Vpr_Ig-like"/>
</dbReference>
<dbReference type="Pfam" id="PF08309">
    <property type="entry name" value="LVIVD"/>
    <property type="match status" value="12"/>
</dbReference>
<accession>A0A948W6V1</accession>
<dbReference type="NCBIfam" id="TIGR04183">
    <property type="entry name" value="Por_Secre_tail"/>
    <property type="match status" value="1"/>
</dbReference>
<dbReference type="Proteomes" id="UP000777784">
    <property type="component" value="Unassembled WGS sequence"/>
</dbReference>
<dbReference type="SUPFAM" id="SSF50998">
    <property type="entry name" value="Quinoprotein alcohol dehydrogenase-like"/>
    <property type="match status" value="2"/>
</dbReference>
<dbReference type="Gene3D" id="2.60.40.4070">
    <property type="match status" value="1"/>
</dbReference>
<evidence type="ECO:0000259" key="1">
    <source>
        <dbReference type="Pfam" id="PF13860"/>
    </source>
</evidence>
<name>A0A948W6V1_UNCEI</name>
<dbReference type="InterPro" id="IPR013211">
    <property type="entry name" value="LVIVD"/>
</dbReference>
<proteinExistence type="predicted"/>
<evidence type="ECO:0000313" key="2">
    <source>
        <dbReference type="EMBL" id="MBU2691016.1"/>
    </source>
</evidence>
<dbReference type="InterPro" id="IPR026444">
    <property type="entry name" value="Secre_tail"/>
</dbReference>
<sequence>MRGYPDVLFRLIQGMVCCVCILGSPQIAQCDDISLLGRWERGPCFDVKVAGNLAYYGAASSLQIVDISKPGEPIHVGDILLPSVIQGIDIVGSLAYIADSAFGLQIVDITQPSAPTIIGSAPAGTQAKAVTVSGGLAFVVESLVDLRIFDVSDPTDPHEIGHFDQNAFAQDVAIRDHYAFVSTWDGVFILDIADPTSPTLVALIPEGPYYGFEGVTLRGRYAYLAAEGTGMEIYDISDPTSPQWVSLYNAYGQPLEVDLIDNIAIVACRGSGLRAVDISDPSHPIEVSRFDAPYGTYGIECVNDLIYVAAFTRGMRIVDGSNPMKLKEISFCFSGSYGTDLVVQNDLAYIAESYSGLRVMDVSDPTDPTPIGLYRTDDDYVQNIAIQDHFVYLGSSQGMRIIDISNPAVPEEVALYGIPGSGDLAIAGDYAFLTVYDKGFLTLDISTPESPTIHNLLPENDPYAVAVAGPYAYYAGNGGFQVVDYTIEGIPEILGSYPMYKATDIGVAGGIVFLTGVVAEYGYVLMSFDVSDPYNPQPIDLLELDGGPVTTFGLTDEYVYTGDYYGDLRAYDISDPAQLKFAAIYTRPGYHTRCIAAQDDMIYTGGIWIFRNEMISSSTSGPAVTSLMALRSSPNPFARSTAISYRLGSPAFVRLGIYDASGRLVRLLKNGAWEGAESHTVTWNGCNAQGSDAGAGVYFYQLETGSQKETRRMILLK</sequence>
<comment type="caution">
    <text evidence="2">The sequence shown here is derived from an EMBL/GenBank/DDBJ whole genome shotgun (WGS) entry which is preliminary data.</text>
</comment>
<reference evidence="2" key="1">
    <citation type="submission" date="2021-05" db="EMBL/GenBank/DDBJ databases">
        <title>Energy efficiency and biological interactions define the core microbiome of deep oligotrophic groundwater.</title>
        <authorList>
            <person name="Mehrshad M."/>
            <person name="Lopez-Fernandez M."/>
            <person name="Bell E."/>
            <person name="Bernier-Latmani R."/>
            <person name="Bertilsson S."/>
            <person name="Dopson M."/>
        </authorList>
    </citation>
    <scope>NUCLEOTIDE SEQUENCE</scope>
    <source>
        <strain evidence="2">Modern_marine.mb.64</strain>
    </source>
</reference>
<feature type="domain" description="FlgD/Vpr Ig-like" evidence="1">
    <location>
        <begin position="642"/>
        <end position="704"/>
    </location>
</feature>
<evidence type="ECO:0000313" key="3">
    <source>
        <dbReference type="Proteomes" id="UP000777784"/>
    </source>
</evidence>